<dbReference type="SUPFAM" id="SSF57667">
    <property type="entry name" value="beta-beta-alpha zinc fingers"/>
    <property type="match status" value="2"/>
</dbReference>
<keyword evidence="3" id="KW-0677">Repeat</keyword>
<dbReference type="GO" id="GO:0003677">
    <property type="term" value="F:DNA binding"/>
    <property type="evidence" value="ECO:0007669"/>
    <property type="project" value="InterPro"/>
</dbReference>
<evidence type="ECO:0000256" key="2">
    <source>
        <dbReference type="ARBA" id="ARBA00022723"/>
    </source>
</evidence>
<organism evidence="10 11">
    <name type="scientific">Besnoitia besnoiti</name>
    <name type="common">Apicomplexan protozoan</name>
    <dbReference type="NCBI Taxonomy" id="94643"/>
    <lineage>
        <taxon>Eukaryota</taxon>
        <taxon>Sar</taxon>
        <taxon>Alveolata</taxon>
        <taxon>Apicomplexa</taxon>
        <taxon>Conoidasida</taxon>
        <taxon>Coccidia</taxon>
        <taxon>Eucoccidiorida</taxon>
        <taxon>Eimeriorina</taxon>
        <taxon>Sarcocystidae</taxon>
        <taxon>Besnoitia</taxon>
    </lineage>
</organism>
<dbReference type="InterPro" id="IPR039999">
    <property type="entry name" value="LYAR"/>
</dbReference>
<keyword evidence="6" id="KW-0539">Nucleus</keyword>
<evidence type="ECO:0000313" key="10">
    <source>
        <dbReference type="EMBL" id="PFH35906.1"/>
    </source>
</evidence>
<accession>A0A2A9MIW5</accession>
<dbReference type="Pfam" id="PF08790">
    <property type="entry name" value="zf-LYAR"/>
    <property type="match status" value="1"/>
</dbReference>
<dbReference type="VEuPathDB" id="ToxoDB:BESB_055570"/>
<comment type="subcellular location">
    <subcellularLocation>
        <location evidence="1">Nucleus</location>
    </subcellularLocation>
</comment>
<dbReference type="GO" id="GO:0005730">
    <property type="term" value="C:nucleolus"/>
    <property type="evidence" value="ECO:0007669"/>
    <property type="project" value="TreeGrafter"/>
</dbReference>
<dbReference type="PANTHER" id="PTHR13100:SF10">
    <property type="entry name" value="CELL GROWTH-REGULATING NUCLEOLAR PROTEIN"/>
    <property type="match status" value="1"/>
</dbReference>
<protein>
    <submittedName>
        <fullName evidence="10">LYAR-type C2HC zinc finger protein</fullName>
    </submittedName>
</protein>
<dbReference type="GeneID" id="40310486"/>
<evidence type="ECO:0000256" key="8">
    <source>
        <dbReference type="SAM" id="MobiDB-lite"/>
    </source>
</evidence>
<sequence>MVSFTCEQCQEVLKKNAVAKHYQGRCRGANAFTCIDCYKTFDRQTIVGHTSCTTEEDKWHGQYAKSRKRHGGAPQAPHAGQRESAQKKQKVAADGNGVGRQQKDKAAPLGAMEVNGSAAQWQGNWKSTVEHILTNQPGHSMAWKPLADKAVDLYLSANKQKGGKGHLEDVEALINECLAAVPEDFVNDKDEFVRLVSA</sequence>
<comment type="caution">
    <text evidence="10">The sequence shown here is derived from an EMBL/GenBank/DDBJ whole genome shotgun (WGS) entry which is preliminary data.</text>
</comment>
<dbReference type="GO" id="GO:0006364">
    <property type="term" value="P:rRNA processing"/>
    <property type="evidence" value="ECO:0007669"/>
    <property type="project" value="TreeGrafter"/>
</dbReference>
<evidence type="ECO:0000313" key="11">
    <source>
        <dbReference type="Proteomes" id="UP000224006"/>
    </source>
</evidence>
<keyword evidence="4 7" id="KW-0863">Zinc-finger</keyword>
<gene>
    <name evidence="10" type="ORF">BESB_055570</name>
</gene>
<name>A0A2A9MIW5_BESBE</name>
<keyword evidence="11" id="KW-1185">Reference proteome</keyword>
<evidence type="ECO:0000256" key="3">
    <source>
        <dbReference type="ARBA" id="ARBA00022737"/>
    </source>
</evidence>
<evidence type="ECO:0000256" key="4">
    <source>
        <dbReference type="ARBA" id="ARBA00022771"/>
    </source>
</evidence>
<keyword evidence="2" id="KW-0479">Metal-binding</keyword>
<dbReference type="RefSeq" id="XP_029219915.1">
    <property type="nucleotide sequence ID" value="XM_029363992.1"/>
</dbReference>
<dbReference type="AlphaFoldDB" id="A0A2A9MIW5"/>
<dbReference type="GO" id="GO:0008270">
    <property type="term" value="F:zinc ion binding"/>
    <property type="evidence" value="ECO:0007669"/>
    <property type="project" value="UniProtKB-KW"/>
</dbReference>
<evidence type="ECO:0000256" key="7">
    <source>
        <dbReference type="PROSITE-ProRule" id="PRU01145"/>
    </source>
</evidence>
<feature type="region of interest" description="Disordered" evidence="8">
    <location>
        <begin position="61"/>
        <end position="105"/>
    </location>
</feature>
<dbReference type="Gene3D" id="3.30.1490.490">
    <property type="match status" value="1"/>
</dbReference>
<reference evidence="10 11" key="1">
    <citation type="submission" date="2017-09" db="EMBL/GenBank/DDBJ databases">
        <title>Genome sequencing of Besnoitia besnoiti strain Bb-Ger1.</title>
        <authorList>
            <person name="Schares G."/>
            <person name="Venepally P."/>
            <person name="Lorenzi H.A."/>
        </authorList>
    </citation>
    <scope>NUCLEOTIDE SEQUENCE [LARGE SCALE GENOMIC DNA]</scope>
    <source>
        <strain evidence="10 11">Bb-Ger1</strain>
    </source>
</reference>
<evidence type="ECO:0000256" key="6">
    <source>
        <dbReference type="ARBA" id="ARBA00023242"/>
    </source>
</evidence>
<dbReference type="Proteomes" id="UP000224006">
    <property type="component" value="Chromosome IV"/>
</dbReference>
<dbReference type="PANTHER" id="PTHR13100">
    <property type="entry name" value="CELL GROWTH-REGULATING NUCLEOLAR PROTEIN LYAR"/>
    <property type="match status" value="1"/>
</dbReference>
<dbReference type="EMBL" id="NWUJ01000004">
    <property type="protein sequence ID" value="PFH35906.1"/>
    <property type="molecule type" value="Genomic_DNA"/>
</dbReference>
<dbReference type="FunFam" id="3.30.1490.490:FF:000001">
    <property type="entry name" value="cell growth-regulating nucleolar protein-like"/>
    <property type="match status" value="1"/>
</dbReference>
<dbReference type="InterPro" id="IPR014898">
    <property type="entry name" value="Znf_C2H2_LYAR"/>
</dbReference>
<feature type="domain" description="Zinc finger C2H2 LYAR-type" evidence="9">
    <location>
        <begin position="32"/>
        <end position="58"/>
    </location>
</feature>
<proteinExistence type="predicted"/>
<dbReference type="InterPro" id="IPR036236">
    <property type="entry name" value="Znf_C2H2_sf"/>
</dbReference>
<evidence type="ECO:0000256" key="5">
    <source>
        <dbReference type="ARBA" id="ARBA00022833"/>
    </source>
</evidence>
<evidence type="ECO:0000256" key="1">
    <source>
        <dbReference type="ARBA" id="ARBA00004123"/>
    </source>
</evidence>
<dbReference type="GO" id="GO:0000122">
    <property type="term" value="P:negative regulation of transcription by RNA polymerase II"/>
    <property type="evidence" value="ECO:0007669"/>
    <property type="project" value="TreeGrafter"/>
</dbReference>
<dbReference type="PROSITE" id="PS51804">
    <property type="entry name" value="ZF_C2HC_LYAR"/>
    <property type="match status" value="1"/>
</dbReference>
<dbReference type="STRING" id="94643.A0A2A9MIW5"/>
<evidence type="ECO:0000259" key="9">
    <source>
        <dbReference type="Pfam" id="PF08790"/>
    </source>
</evidence>
<dbReference type="OrthoDB" id="21474at2759"/>
<keyword evidence="5" id="KW-0862">Zinc</keyword>
<dbReference type="KEGG" id="bbes:BESB_055570"/>